<dbReference type="AlphaFoldDB" id="S5DJS6"/>
<evidence type="ECO:0000256" key="1">
    <source>
        <dbReference type="SAM" id="Phobius"/>
    </source>
</evidence>
<keyword evidence="1" id="KW-1133">Transmembrane helix</keyword>
<protein>
    <submittedName>
        <fullName evidence="2">MedDCM-OCT-S30-C42-cds9</fullName>
    </submittedName>
</protein>
<keyword evidence="1" id="KW-0472">Membrane</keyword>
<keyword evidence="1" id="KW-0812">Transmembrane</keyword>
<accession>S5DJS6</accession>
<reference evidence="2" key="1">
    <citation type="journal article" date="2013" name="Sci. Rep.">
        <title>Metagenomics uncovers a new group of low GC and ultra-small marine Actinobacteria.</title>
        <authorList>
            <person name="Ghai R."/>
            <person name="Mizuno C.M."/>
            <person name="Picazo A."/>
            <person name="Camacho A."/>
            <person name="Rodriguez-Valera F."/>
        </authorList>
    </citation>
    <scope>NUCLEOTIDE SEQUENCE</scope>
</reference>
<feature type="transmembrane region" description="Helical" evidence="1">
    <location>
        <begin position="33"/>
        <end position="52"/>
    </location>
</feature>
<sequence>MKYKKNLGGFFAFLALAWPASNLFRNSYTPTQVILAAIFSYIGVRLTYFVYFKNNKID</sequence>
<proteinExistence type="predicted"/>
<organism evidence="2">
    <name type="scientific">Candidatus Actinomarina minuta</name>
    <dbReference type="NCBI Taxonomy" id="1389454"/>
    <lineage>
        <taxon>Bacteria</taxon>
        <taxon>Bacillati</taxon>
        <taxon>Actinomycetota</taxon>
        <taxon>Actinomycetes</taxon>
        <taxon>Candidatus Actinomarinidae</taxon>
        <taxon>Candidatus Actinomarinales</taxon>
        <taxon>Candidatus Actinomarineae</taxon>
        <taxon>Candidatus Actinomarinaceae</taxon>
        <taxon>Candidatus Actinomarina</taxon>
    </lineage>
</organism>
<name>S5DJS6_9ACTN</name>
<evidence type="ECO:0000313" key="2">
    <source>
        <dbReference type="EMBL" id="AGQ18994.1"/>
    </source>
</evidence>
<dbReference type="EMBL" id="KC811119">
    <property type="protein sequence ID" value="AGQ18994.1"/>
    <property type="molecule type" value="Genomic_DNA"/>
</dbReference>